<evidence type="ECO:0000259" key="1">
    <source>
        <dbReference type="SMART" id="SM00849"/>
    </source>
</evidence>
<accession>A0A1G7NZA0</accession>
<feature type="domain" description="Metallo-beta-lactamase" evidence="1">
    <location>
        <begin position="11"/>
        <end position="180"/>
    </location>
</feature>
<evidence type="ECO:0000313" key="2">
    <source>
        <dbReference type="EMBL" id="SDF79187.1"/>
    </source>
</evidence>
<keyword evidence="3" id="KW-1185">Reference proteome</keyword>
<dbReference type="EMBL" id="FNCK01000001">
    <property type="protein sequence ID" value="SDF79187.1"/>
    <property type="molecule type" value="Genomic_DNA"/>
</dbReference>
<dbReference type="InterPro" id="IPR036866">
    <property type="entry name" value="RibonucZ/Hydroxyglut_hydro"/>
</dbReference>
<dbReference type="OrthoDB" id="1846420at2"/>
<dbReference type="Gene3D" id="3.60.15.10">
    <property type="entry name" value="Ribonuclease Z/Hydroxyacylglutathione hydrolase-like"/>
    <property type="match status" value="1"/>
</dbReference>
<sequence length="234" mass="27012">MKITSYGSSSAGNCYFIEDKGQLLMLEAGINLKNIKHDISEIDGLLISHEHSDHAKYTKQIIKRCASNLYCTKGTYEGIQDKPDSFRFMQVKSKQAFNINKWRILPFDIEHDALEPIGFLIDTPGNKRILFATDTYYVRYKFNNVTHLMIECNYHLPGLQHNFELGLIDRKRYTRLLTSHFELNNVIQFLKANDFSQLEEVYLLHLSDSNSDANLFKEKIMEVTGVPVYISGSD</sequence>
<proteinExistence type="predicted"/>
<dbReference type="Proteomes" id="UP000199708">
    <property type="component" value="Unassembled WGS sequence"/>
</dbReference>
<evidence type="ECO:0000313" key="3">
    <source>
        <dbReference type="Proteomes" id="UP000199708"/>
    </source>
</evidence>
<organism evidence="2 3">
    <name type="scientific">Facklamia miroungae</name>
    <dbReference type="NCBI Taxonomy" id="120956"/>
    <lineage>
        <taxon>Bacteria</taxon>
        <taxon>Bacillati</taxon>
        <taxon>Bacillota</taxon>
        <taxon>Bacilli</taxon>
        <taxon>Lactobacillales</taxon>
        <taxon>Aerococcaceae</taxon>
        <taxon>Facklamia</taxon>
    </lineage>
</organism>
<reference evidence="2 3" key="1">
    <citation type="submission" date="2016-10" db="EMBL/GenBank/DDBJ databases">
        <authorList>
            <person name="de Groot N.N."/>
        </authorList>
    </citation>
    <scope>NUCLEOTIDE SEQUENCE [LARGE SCALE GENOMIC DNA]</scope>
    <source>
        <strain evidence="2 3">ATCC BAA-466</strain>
    </source>
</reference>
<dbReference type="InterPro" id="IPR001279">
    <property type="entry name" value="Metallo-B-lactamas"/>
</dbReference>
<dbReference type="STRING" id="120956.SAMN05421791_10160"/>
<name>A0A1G7NZA0_9LACT</name>
<gene>
    <name evidence="2" type="ORF">SAMN05421791_10160</name>
</gene>
<dbReference type="Pfam" id="PF12706">
    <property type="entry name" value="Lactamase_B_2"/>
    <property type="match status" value="1"/>
</dbReference>
<dbReference type="PANTHER" id="PTHR47619:SF1">
    <property type="entry name" value="EXODEOXYRIBONUCLEASE WALJ"/>
    <property type="match status" value="1"/>
</dbReference>
<protein>
    <submittedName>
        <fullName evidence="2">Phosphoribosyl 1,2-cyclic phosphodiesterase</fullName>
    </submittedName>
</protein>
<dbReference type="SUPFAM" id="SSF56281">
    <property type="entry name" value="Metallo-hydrolase/oxidoreductase"/>
    <property type="match status" value="1"/>
</dbReference>
<dbReference type="AlphaFoldDB" id="A0A1G7NZA0"/>
<dbReference type="RefSeq" id="WP_090288769.1">
    <property type="nucleotide sequence ID" value="NZ_FNCK01000001.1"/>
</dbReference>
<dbReference type="PANTHER" id="PTHR47619">
    <property type="entry name" value="METALLO-HYDROLASE YYCJ-RELATED"/>
    <property type="match status" value="1"/>
</dbReference>
<dbReference type="InterPro" id="IPR052533">
    <property type="entry name" value="WalJ/YycJ-like"/>
</dbReference>
<dbReference type="SMART" id="SM00849">
    <property type="entry name" value="Lactamase_B"/>
    <property type="match status" value="1"/>
</dbReference>